<gene>
    <name evidence="8" type="ORF">LBUCD034_0470</name>
</gene>
<dbReference type="PIRSF" id="PIRSF000097">
    <property type="entry name" value="AKR"/>
    <property type="match status" value="1"/>
</dbReference>
<dbReference type="Pfam" id="PF00248">
    <property type="entry name" value="Aldo_ket_red"/>
    <property type="match status" value="1"/>
</dbReference>
<evidence type="ECO:0000313" key="8">
    <source>
        <dbReference type="EMBL" id="AFR99568.1"/>
    </source>
</evidence>
<evidence type="ECO:0000256" key="2">
    <source>
        <dbReference type="ARBA" id="ARBA00022857"/>
    </source>
</evidence>
<evidence type="ECO:0000256" key="3">
    <source>
        <dbReference type="ARBA" id="ARBA00023002"/>
    </source>
</evidence>
<keyword evidence="2" id="KW-0521">NADP</keyword>
<dbReference type="InterPro" id="IPR018170">
    <property type="entry name" value="Aldo/ket_reductase_CS"/>
</dbReference>
<dbReference type="InterPro" id="IPR036812">
    <property type="entry name" value="NAD(P)_OxRdtase_dom_sf"/>
</dbReference>
<protein>
    <submittedName>
        <fullName evidence="8">2,5-didehydrogluconate reductase</fullName>
        <ecNumber evidence="8">1.1.1.274</ecNumber>
    </submittedName>
</protein>
<dbReference type="FunFam" id="3.20.20.100:FF:000015">
    <property type="entry name" value="Oxidoreductase, aldo/keto reductase family"/>
    <property type="match status" value="1"/>
</dbReference>
<organism evidence="8 9">
    <name type="scientific">Lentilactobacillus buchneri subsp. silagei CD034</name>
    <dbReference type="NCBI Taxonomy" id="1071400"/>
    <lineage>
        <taxon>Bacteria</taxon>
        <taxon>Bacillati</taxon>
        <taxon>Bacillota</taxon>
        <taxon>Bacilli</taxon>
        <taxon>Lactobacillales</taxon>
        <taxon>Lactobacillaceae</taxon>
        <taxon>Lentilactobacillus</taxon>
        <taxon>Lentilactobacillus buchneri subsp. silagei</taxon>
    </lineage>
</organism>
<evidence type="ECO:0000256" key="1">
    <source>
        <dbReference type="ARBA" id="ARBA00007905"/>
    </source>
</evidence>
<evidence type="ECO:0000256" key="4">
    <source>
        <dbReference type="PIRSR" id="PIRSR000097-1"/>
    </source>
</evidence>
<name>J9VZB0_LENBU</name>
<feature type="binding site" evidence="5">
    <location>
        <position position="117"/>
    </location>
    <ligand>
        <name>substrate</name>
    </ligand>
</feature>
<dbReference type="EMBL" id="CP003043">
    <property type="protein sequence ID" value="AFR99568.1"/>
    <property type="molecule type" value="Genomic_DNA"/>
</dbReference>
<proteinExistence type="inferred from homology"/>
<evidence type="ECO:0000313" key="9">
    <source>
        <dbReference type="Proteomes" id="UP000007332"/>
    </source>
</evidence>
<dbReference type="PATRIC" id="fig|1071400.3.peg.462"/>
<dbReference type="SUPFAM" id="SSF51430">
    <property type="entry name" value="NAD(P)-linked oxidoreductase"/>
    <property type="match status" value="1"/>
</dbReference>
<keyword evidence="9" id="KW-1185">Reference proteome</keyword>
<reference evidence="8 9" key="1">
    <citation type="journal article" date="2012" name="J. Biotechnol.">
        <title>Insights into the completely annotated genome of Lactobacillus buchneri CD034, a strain isolated from stable grass silage.</title>
        <authorList>
            <person name="Heinl S."/>
            <person name="Wibberg D."/>
            <person name="Eikmeyer F."/>
            <person name="Szczepanowski R."/>
            <person name="Blom J."/>
            <person name="Linke B."/>
            <person name="Goesmann A."/>
            <person name="Grabherr R."/>
            <person name="Schwab H."/>
            <person name="Puhler A."/>
            <person name="Schluter A."/>
        </authorList>
    </citation>
    <scope>NUCLEOTIDE SEQUENCE [LARGE SCALE GENOMIC DNA]</scope>
    <source>
        <strain evidence="8 9">CD034</strain>
    </source>
</reference>
<feature type="domain" description="NADP-dependent oxidoreductase" evidence="7">
    <location>
        <begin position="21"/>
        <end position="267"/>
    </location>
</feature>
<dbReference type="eggNOG" id="COG0656">
    <property type="taxonomic scope" value="Bacteria"/>
</dbReference>
<dbReference type="PANTHER" id="PTHR43827">
    <property type="entry name" value="2,5-DIKETO-D-GLUCONIC ACID REDUCTASE"/>
    <property type="match status" value="1"/>
</dbReference>
<accession>J9VZB0</accession>
<feature type="site" description="Lowers pKa of active site Tyr" evidence="6">
    <location>
        <position position="83"/>
    </location>
</feature>
<dbReference type="PROSITE" id="PS00062">
    <property type="entry name" value="ALDOKETO_REDUCTASE_2"/>
    <property type="match status" value="1"/>
</dbReference>
<dbReference type="GO" id="GO:0050580">
    <property type="term" value="F:2,5-didehydrogluconate reductase activity"/>
    <property type="evidence" value="ECO:0007669"/>
    <property type="project" value="UniProtKB-EC"/>
</dbReference>
<dbReference type="Gene3D" id="3.20.20.100">
    <property type="entry name" value="NADP-dependent oxidoreductase domain"/>
    <property type="match status" value="1"/>
</dbReference>
<feature type="active site" description="Proton donor" evidence="4">
    <location>
        <position position="54"/>
    </location>
</feature>
<dbReference type="InterPro" id="IPR020471">
    <property type="entry name" value="AKR"/>
</dbReference>
<dbReference type="EC" id="1.1.1.274" evidence="8"/>
<dbReference type="Proteomes" id="UP000007332">
    <property type="component" value="Chromosome"/>
</dbReference>
<dbReference type="PRINTS" id="PR00069">
    <property type="entry name" value="ALDKETRDTASE"/>
</dbReference>
<keyword evidence="3 8" id="KW-0560">Oxidoreductase</keyword>
<evidence type="ECO:0000256" key="6">
    <source>
        <dbReference type="PIRSR" id="PIRSR000097-3"/>
    </source>
</evidence>
<sequence>MFLDGLQSTIKLNNGVEMPRLGLGVWKTSNNDSRDAVITAIKHGYRAIDTAREYGNEPGTGEGIREGMQQAGLKREDMFVTTKLYNGEQGDYDKVSKVLDKQLSDLGLDYVDLYLIHWPVDATYLESYHALERLYKEGKVRAIGVSNFDNDRMSKLLEESEIVPAINQMEFNPTQQEKDILNFDSSHGIQLEAWSPLGAGKALKNPVIDELAKKYSRSAAQIILRWEWQRDIVTVVKSVHEKRIVENSDIFDFKLSDEDVQRINQLDENKRDLWYDDFTWHNPNGRYGNEIEKVPDIQK</sequence>
<dbReference type="STRING" id="1071400.LBUCD034_0470"/>
<comment type="similarity">
    <text evidence="1">Belongs to the aldo/keto reductase family.</text>
</comment>
<dbReference type="AlphaFoldDB" id="J9VZB0"/>
<dbReference type="HOGENOM" id="CLU_023205_0_1_9"/>
<evidence type="ECO:0000259" key="7">
    <source>
        <dbReference type="Pfam" id="PF00248"/>
    </source>
</evidence>
<dbReference type="InterPro" id="IPR023210">
    <property type="entry name" value="NADP_OxRdtase_dom"/>
</dbReference>
<dbReference type="KEGG" id="lbn:LBUCD034_0470"/>
<dbReference type="PROSITE" id="PS00063">
    <property type="entry name" value="ALDOKETO_REDUCTASE_3"/>
    <property type="match status" value="1"/>
</dbReference>
<dbReference type="PANTHER" id="PTHR43827:SF3">
    <property type="entry name" value="NADP-DEPENDENT OXIDOREDUCTASE DOMAIN-CONTAINING PROTEIN"/>
    <property type="match status" value="1"/>
</dbReference>
<evidence type="ECO:0000256" key="5">
    <source>
        <dbReference type="PIRSR" id="PIRSR000097-2"/>
    </source>
</evidence>